<comment type="caution">
    <text evidence="2">The sequence shown here is derived from an EMBL/GenBank/DDBJ whole genome shotgun (WGS) entry which is preliminary data.</text>
</comment>
<dbReference type="Proteomes" id="UP001501612">
    <property type="component" value="Unassembled WGS sequence"/>
</dbReference>
<evidence type="ECO:0000313" key="2">
    <source>
        <dbReference type="EMBL" id="GAA1925234.1"/>
    </source>
</evidence>
<dbReference type="EMBL" id="BAAAMY010000007">
    <property type="protein sequence ID" value="GAA1925234.1"/>
    <property type="molecule type" value="Genomic_DNA"/>
</dbReference>
<dbReference type="Gene3D" id="3.60.10.10">
    <property type="entry name" value="Endonuclease/exonuclease/phosphatase"/>
    <property type="match status" value="1"/>
</dbReference>
<dbReference type="InterPro" id="IPR006311">
    <property type="entry name" value="TAT_signal"/>
</dbReference>
<keyword evidence="1" id="KW-0732">Signal</keyword>
<accession>A0ABN2PNN4</accession>
<evidence type="ECO:0000313" key="3">
    <source>
        <dbReference type="Proteomes" id="UP001501612"/>
    </source>
</evidence>
<feature type="signal peptide" evidence="1">
    <location>
        <begin position="1"/>
        <end position="40"/>
    </location>
</feature>
<evidence type="ECO:0008006" key="4">
    <source>
        <dbReference type="Google" id="ProtNLM"/>
    </source>
</evidence>
<feature type="chain" id="PRO_5045159642" description="Endonuclease/exonuclease/phosphatase domain-containing protein" evidence="1">
    <location>
        <begin position="41"/>
        <end position="296"/>
    </location>
</feature>
<sequence length="296" mass="32661">MTLPPSTTPRTRRRTAAGVAVAACVTGLSVLVAPVGPAAAAGPVAAAAQGRERLATTTAQVTMNNSFPMKAKLQREDIATVTAMADVVGWQEIANPAQQDAIRDQQGWATYWPDGFRDGSPSRRSANQSPISYRTDKWQRIAKGTRQTSNPVKDVAGDRWISWVVLRDRQTGIKVARWNLHFVPGAWTSKGSAAQKRNRDTLKKEWRNQRRVTLEVIGDLATRAHAVIGGGDVNRIRFPFLGDAVVYDATPMSLDHLVHVANRRTTTTGMTRHDVNSDHPAVRVTYDLNRWRPRGR</sequence>
<name>A0ABN2PNN4_9ACTN</name>
<dbReference type="InterPro" id="IPR036691">
    <property type="entry name" value="Endo/exonu/phosph_ase_sf"/>
</dbReference>
<dbReference type="SUPFAM" id="SSF56219">
    <property type="entry name" value="DNase I-like"/>
    <property type="match status" value="1"/>
</dbReference>
<organism evidence="2 3">
    <name type="scientific">Nocardioides lentus</name>
    <dbReference type="NCBI Taxonomy" id="338077"/>
    <lineage>
        <taxon>Bacteria</taxon>
        <taxon>Bacillati</taxon>
        <taxon>Actinomycetota</taxon>
        <taxon>Actinomycetes</taxon>
        <taxon>Propionibacteriales</taxon>
        <taxon>Nocardioidaceae</taxon>
        <taxon>Nocardioides</taxon>
    </lineage>
</organism>
<evidence type="ECO:0000256" key="1">
    <source>
        <dbReference type="SAM" id="SignalP"/>
    </source>
</evidence>
<gene>
    <name evidence="2" type="ORF">GCM10009737_28710</name>
</gene>
<keyword evidence="3" id="KW-1185">Reference proteome</keyword>
<dbReference type="PROSITE" id="PS51318">
    <property type="entry name" value="TAT"/>
    <property type="match status" value="1"/>
</dbReference>
<protein>
    <recommendedName>
        <fullName evidence="4">Endonuclease/exonuclease/phosphatase domain-containing protein</fullName>
    </recommendedName>
</protein>
<dbReference type="RefSeq" id="WP_344008254.1">
    <property type="nucleotide sequence ID" value="NZ_BAAAMY010000007.1"/>
</dbReference>
<reference evidence="2 3" key="1">
    <citation type="journal article" date="2019" name="Int. J. Syst. Evol. Microbiol.">
        <title>The Global Catalogue of Microorganisms (GCM) 10K type strain sequencing project: providing services to taxonomists for standard genome sequencing and annotation.</title>
        <authorList>
            <consortium name="The Broad Institute Genomics Platform"/>
            <consortium name="The Broad Institute Genome Sequencing Center for Infectious Disease"/>
            <person name="Wu L."/>
            <person name="Ma J."/>
        </authorList>
    </citation>
    <scope>NUCLEOTIDE SEQUENCE [LARGE SCALE GENOMIC DNA]</scope>
    <source>
        <strain evidence="2 3">JCM 14046</strain>
    </source>
</reference>
<proteinExistence type="predicted"/>